<reference evidence="4 5" key="1">
    <citation type="submission" date="2019-08" db="EMBL/GenBank/DDBJ databases">
        <title>Draft genome sequences of two oriental melons (Cucumis melo L. var makuwa).</title>
        <authorList>
            <person name="Kwon S.-Y."/>
        </authorList>
    </citation>
    <scope>NUCLEOTIDE SEQUENCE [LARGE SCALE GENOMIC DNA]</scope>
    <source>
        <strain evidence="5">cv. Chang Bougi</strain>
        <strain evidence="4">cv. SW 3</strain>
        <tissue evidence="2">Leaf</tissue>
    </source>
</reference>
<dbReference type="PANTHER" id="PTHR34959">
    <property type="entry name" value="PROTEIN LAZY 1"/>
    <property type="match status" value="1"/>
</dbReference>
<feature type="region of interest" description="Disordered" evidence="1">
    <location>
        <begin position="41"/>
        <end position="73"/>
    </location>
</feature>
<dbReference type="Proteomes" id="UP000321393">
    <property type="component" value="Unassembled WGS sequence"/>
</dbReference>
<dbReference type="OrthoDB" id="780166at2759"/>
<accession>A0A5A7TDT7</accession>
<name>A0A5A7TDT7_CUCMM</name>
<evidence type="ECO:0000313" key="4">
    <source>
        <dbReference type="Proteomes" id="UP000321393"/>
    </source>
</evidence>
<dbReference type="GO" id="GO:0009630">
    <property type="term" value="P:gravitropism"/>
    <property type="evidence" value="ECO:0007669"/>
    <property type="project" value="InterPro"/>
</dbReference>
<feature type="compositionally biased region" description="Basic and acidic residues" evidence="1">
    <location>
        <begin position="367"/>
        <end position="381"/>
    </location>
</feature>
<dbReference type="InterPro" id="IPR038928">
    <property type="entry name" value="LAZY1"/>
</dbReference>
<dbReference type="AlphaFoldDB" id="A0A5A7TDT7"/>
<dbReference type="STRING" id="1194695.A0A5A7TDT7"/>
<evidence type="ECO:0000256" key="1">
    <source>
        <dbReference type="SAM" id="MobiDB-lite"/>
    </source>
</evidence>
<evidence type="ECO:0000313" key="2">
    <source>
        <dbReference type="EMBL" id="KAA0039821.1"/>
    </source>
</evidence>
<dbReference type="EMBL" id="SSTD01003912">
    <property type="protein sequence ID" value="TYK24676.1"/>
    <property type="molecule type" value="Genomic_DNA"/>
</dbReference>
<proteinExistence type="predicted"/>
<feature type="compositionally biased region" description="Polar residues" evidence="1">
    <location>
        <begin position="383"/>
        <end position="397"/>
    </location>
</feature>
<dbReference type="GO" id="GO:2000012">
    <property type="term" value="P:regulation of auxin polar transport"/>
    <property type="evidence" value="ECO:0007669"/>
    <property type="project" value="InterPro"/>
</dbReference>
<dbReference type="PANTHER" id="PTHR34959:SF3">
    <property type="entry name" value="PROTEIN LAZY 1"/>
    <property type="match status" value="1"/>
</dbReference>
<protein>
    <submittedName>
        <fullName evidence="2">Protein LAZY 1 isoform X1</fullName>
    </submittedName>
</protein>
<evidence type="ECO:0000313" key="5">
    <source>
        <dbReference type="Proteomes" id="UP000321947"/>
    </source>
</evidence>
<sequence>MKLLGWMHRKFRQNSGEPLKDFAIGQQPLDDQQYISKSSIKPFKQSQREQHLRKSFAGLESEVGDEDYEDESSHPMSEIFHGFLAIGTLGSEQVISDPMTPKFSISVENITENETEVTENELKLINDELEKVLGAETKDDGYNDSSGRNSYVSMGRSSHGSTITLSGKPMDGLESNLSGTIICPLQGYLFGSAIELSETTTTVAKKENRTSLGELFQRSKIAEENAGAKFDKEDKRAEEDIEKSAMHLMKKKLKKRMLSASSRSSATAVEGLNDSASAETKLHKIFHMFHRKVHPESSAIIQKSDKHPKVQKKKKANHNHDGCCNNGEQTSDEDIMIYPQRTQSKPSFQRVKNQFPPHYGLNSSDPNDNKERWINSDEDCKLMNSSSPISQHSTRCPTSFHKHKYQHPQATN</sequence>
<evidence type="ECO:0000313" key="3">
    <source>
        <dbReference type="EMBL" id="TYK24676.1"/>
    </source>
</evidence>
<feature type="compositionally biased region" description="Polar residues" evidence="1">
    <location>
        <begin position="340"/>
        <end position="352"/>
    </location>
</feature>
<dbReference type="EMBL" id="SSTE01018075">
    <property type="protein sequence ID" value="KAA0039821.1"/>
    <property type="molecule type" value="Genomic_DNA"/>
</dbReference>
<comment type="caution">
    <text evidence="2">The sequence shown here is derived from an EMBL/GenBank/DDBJ whole genome shotgun (WGS) entry which is preliminary data.</text>
</comment>
<feature type="region of interest" description="Disordered" evidence="1">
    <location>
        <begin position="297"/>
        <end position="412"/>
    </location>
</feature>
<dbReference type="Proteomes" id="UP000321947">
    <property type="component" value="Unassembled WGS sequence"/>
</dbReference>
<gene>
    <name evidence="3" type="ORF">E5676_scaffold266G002260</name>
    <name evidence="2" type="ORF">E6C27_scaffold122G00960</name>
</gene>
<organism evidence="2 4">
    <name type="scientific">Cucumis melo var. makuwa</name>
    <name type="common">Oriental melon</name>
    <dbReference type="NCBI Taxonomy" id="1194695"/>
    <lineage>
        <taxon>Eukaryota</taxon>
        <taxon>Viridiplantae</taxon>
        <taxon>Streptophyta</taxon>
        <taxon>Embryophyta</taxon>
        <taxon>Tracheophyta</taxon>
        <taxon>Spermatophyta</taxon>
        <taxon>Magnoliopsida</taxon>
        <taxon>eudicotyledons</taxon>
        <taxon>Gunneridae</taxon>
        <taxon>Pentapetalae</taxon>
        <taxon>rosids</taxon>
        <taxon>fabids</taxon>
        <taxon>Cucurbitales</taxon>
        <taxon>Cucurbitaceae</taxon>
        <taxon>Benincaseae</taxon>
        <taxon>Cucumis</taxon>
    </lineage>
</organism>